<dbReference type="Proteomes" id="UP000694892">
    <property type="component" value="Unassembled WGS sequence"/>
</dbReference>
<evidence type="ECO:0000313" key="1">
    <source>
        <dbReference type="EMBL" id="OCT56133.1"/>
    </source>
</evidence>
<dbReference type="EMBL" id="KV467413">
    <property type="protein sequence ID" value="OCT56133.1"/>
    <property type="molecule type" value="Genomic_DNA"/>
</dbReference>
<dbReference type="Gene3D" id="3.30.70.1820">
    <property type="entry name" value="L1 transposable element, RRM domain"/>
    <property type="match status" value="1"/>
</dbReference>
<gene>
    <name evidence="1" type="ORF">XELAEV_18001884mg</name>
</gene>
<reference evidence="1" key="1">
    <citation type="submission" date="2016-05" db="EMBL/GenBank/DDBJ databases">
        <title>WGS assembly of Xenopus laevis.</title>
        <authorList>
            <person name="Session A."/>
            <person name="Uno Y."/>
            <person name="Kwon T."/>
            <person name="Chapman J."/>
            <person name="Toyoda A."/>
            <person name="Takahashi S."/>
            <person name="Fukui A."/>
            <person name="Hikosaka A."/>
            <person name="Putnam N."/>
            <person name="Stites J."/>
            <person name="Van Heeringen S."/>
            <person name="Quigley I."/>
            <person name="Heinz S."/>
            <person name="Hellsten U."/>
            <person name="Lyons J."/>
            <person name="Suzuki A."/>
            <person name="Kondo M."/>
            <person name="Ogino H."/>
            <person name="Ochi H."/>
            <person name="Bogdanovic O."/>
            <person name="Lister R."/>
            <person name="Georgiou G."/>
            <person name="Paranjpe S."/>
            <person name="Van Kruijsbergen I."/>
            <person name="Mozaffari S."/>
            <person name="Shu S."/>
            <person name="Schmutz J."/>
            <person name="Jenkins J."/>
            <person name="Grimwood J."/>
            <person name="Carlson J."/>
            <person name="Mitros T."/>
            <person name="Simakov O."/>
            <person name="Heald R."/>
            <person name="Miller K."/>
            <person name="Haudenschild C."/>
            <person name="Kuroki Y."/>
            <person name="Tanaka T."/>
            <person name="Michiue T."/>
            <person name="Watanabe M."/>
            <person name="Kinoshita T."/>
            <person name="Ohta Y."/>
            <person name="Mawaribuchi S."/>
            <person name="Suzuki Y."/>
            <person name="Haramoto Y."/>
            <person name="Yamamoto T."/>
            <person name="Takagi C."/>
            <person name="Kitzman J."/>
            <person name="Shendure J."/>
            <person name="Nakayama T."/>
            <person name="Izutsu Y."/>
            <person name="Robert J."/>
            <person name="Dichmann D."/>
            <person name="Flajnik M."/>
            <person name="Houston D."/>
            <person name="Marcotte E."/>
            <person name="Wallingford J."/>
            <person name="Ito Y."/>
            <person name="Asashima M."/>
            <person name="Ueno N."/>
            <person name="Matsuda Y."/>
            <person name="Jan Veenstra G."/>
            <person name="Fujiyama A."/>
            <person name="Harland R."/>
            <person name="Taira M."/>
            <person name="Rokhsar D.S."/>
        </authorList>
    </citation>
    <scope>NUCLEOTIDE SEQUENCE</scope>
    <source>
        <strain evidence="1">J</strain>
        <tissue evidence="1">Blood</tissue>
    </source>
</reference>
<organism evidence="1">
    <name type="scientific">Xenopus laevis</name>
    <name type="common">African clawed frog</name>
    <dbReference type="NCBI Taxonomy" id="8355"/>
    <lineage>
        <taxon>Eukaryota</taxon>
        <taxon>Metazoa</taxon>
        <taxon>Chordata</taxon>
        <taxon>Craniata</taxon>
        <taxon>Vertebrata</taxon>
        <taxon>Euteleostomi</taxon>
        <taxon>Amphibia</taxon>
        <taxon>Batrachia</taxon>
        <taxon>Anura</taxon>
        <taxon>Pipoidea</taxon>
        <taxon>Pipidae</taxon>
        <taxon>Xenopodinae</taxon>
        <taxon>Xenopus</taxon>
        <taxon>Xenopus</taxon>
    </lineage>
</organism>
<dbReference type="InterPro" id="IPR004244">
    <property type="entry name" value="Transposase_22"/>
</dbReference>
<dbReference type="PANTHER" id="PTHR11505">
    <property type="entry name" value="L1 TRANSPOSABLE ELEMENT-RELATED"/>
    <property type="match status" value="1"/>
</dbReference>
<dbReference type="AlphaFoldDB" id="A0A974GZ36"/>
<proteinExistence type="predicted"/>
<protein>
    <submittedName>
        <fullName evidence="1">Uncharacterized protein</fullName>
    </submittedName>
</protein>
<name>A0A974GZ36_XENLA</name>
<sequence length="211" mass="24631">MEVLDNRGRRNNLSIRGIPESIPQADLRSTVCAIFNTVLEKAVSDPLELDRVHRTLRPSEKPIDLICCVHNFSIKEGILRKTRDRQTFSYQNYEVTIFPDLAWLTMHHCRALKSLTIKLKDKGILYRWSFPFALIASKDNKLFSLKEPVEIDSFCQALDLPKIQLTDWAELAYKRDGDLLEHLCTDHWSPARQRTFRTGIKTRYYNYTMLG</sequence>
<accession>A0A974GZ36</accession>